<dbReference type="EMBL" id="CP003543">
    <property type="protein sequence ID" value="AFP84012.1"/>
    <property type="molecule type" value="Genomic_DNA"/>
</dbReference>
<dbReference type="GO" id="GO:0005840">
    <property type="term" value="C:ribosome"/>
    <property type="evidence" value="ECO:0007669"/>
    <property type="project" value="UniProtKB-KW"/>
</dbReference>
<dbReference type="GO" id="GO:0003735">
    <property type="term" value="F:structural constituent of ribosome"/>
    <property type="evidence" value="ECO:0007669"/>
    <property type="project" value="InterPro"/>
</dbReference>
<dbReference type="GeneID" id="67454756"/>
<protein>
    <submittedName>
        <fullName evidence="3">Ribosomal protein S14</fullName>
    </submittedName>
</protein>
<keyword evidence="4" id="KW-1185">Reference proteome</keyword>
<dbReference type="STRING" id="1202538.A353_0185"/>
<dbReference type="RefSeq" id="WP_014887312.1">
    <property type="nucleotide sequence ID" value="NC_018416.1"/>
</dbReference>
<dbReference type="InterPro" id="IPR001209">
    <property type="entry name" value="Ribosomal_uS14"/>
</dbReference>
<dbReference type="PATRIC" id="fig|1202538.3.peg.157"/>
<name>J3TEB9_CARRU</name>
<dbReference type="AlphaFoldDB" id="J3TEB9"/>
<accession>J3TEB9</accession>
<sequence>MAKKSLILKNINIYKNSLLYVNVIKQIKKKINILKNLFKLSKIKKKNFFIKFNNRCYISGRRRSYYNKFSLNRNFIRKIGYIGNIVGLEKSSW</sequence>
<dbReference type="Gene3D" id="4.10.830.10">
    <property type="entry name" value="30s Ribosomal Protein S14, Chain N"/>
    <property type="match status" value="1"/>
</dbReference>
<proteinExistence type="predicted"/>
<dbReference type="OrthoDB" id="9810484at2"/>
<dbReference type="GO" id="GO:0006412">
    <property type="term" value="P:translation"/>
    <property type="evidence" value="ECO:0007669"/>
    <property type="project" value="InterPro"/>
</dbReference>
<dbReference type="Pfam" id="PF00253">
    <property type="entry name" value="Ribosomal_S14"/>
    <property type="match status" value="1"/>
</dbReference>
<evidence type="ECO:0000256" key="2">
    <source>
        <dbReference type="ARBA" id="ARBA00023274"/>
    </source>
</evidence>
<keyword evidence="1 3" id="KW-0689">Ribosomal protein</keyword>
<dbReference type="SUPFAM" id="SSF57716">
    <property type="entry name" value="Glucocorticoid receptor-like (DNA-binding domain)"/>
    <property type="match status" value="1"/>
</dbReference>
<organism evidence="3 4">
    <name type="scientific">Candidatus Carsonella ruddii HC isolate Thao2000</name>
    <dbReference type="NCBI Taxonomy" id="1202538"/>
    <lineage>
        <taxon>Bacteria</taxon>
        <taxon>Pseudomonadati</taxon>
        <taxon>Pseudomonadota</taxon>
        <taxon>Gammaproteobacteria</taxon>
        <taxon>Oceanospirillales</taxon>
        <taxon>Halomonadaceae</taxon>
        <taxon>Zymobacter group</taxon>
        <taxon>Candidatus Carsonella</taxon>
    </lineage>
</organism>
<dbReference type="HOGENOM" id="CLU_2367598_0_0_6"/>
<dbReference type="Proteomes" id="UP000003934">
    <property type="component" value="Chromosome"/>
</dbReference>
<dbReference type="InterPro" id="IPR043140">
    <property type="entry name" value="Ribosomal_uS14_sf"/>
</dbReference>
<reference evidence="3 4" key="1">
    <citation type="journal article" date="2012" name="Mol. Biol. Evol.">
        <title>Genome reduction and co-evolution between the primary and secondary bacterial symbionts of psyllids.</title>
        <authorList>
            <person name="Sloan D.B."/>
            <person name="Moran N.A."/>
        </authorList>
    </citation>
    <scope>NUCLEOTIDE SEQUENCE [LARGE SCALE GENOMIC DNA]</scope>
    <source>
        <strain evidence="3 4">HC</strain>
    </source>
</reference>
<keyword evidence="2" id="KW-0687">Ribonucleoprotein</keyword>
<gene>
    <name evidence="3" type="primary">rpsN</name>
    <name evidence="3" type="ORF">A353_0185</name>
</gene>
<dbReference type="KEGG" id="crh:A353_0185"/>
<evidence type="ECO:0000313" key="4">
    <source>
        <dbReference type="Proteomes" id="UP000003934"/>
    </source>
</evidence>
<evidence type="ECO:0000313" key="3">
    <source>
        <dbReference type="EMBL" id="AFP84012.1"/>
    </source>
</evidence>
<dbReference type="GO" id="GO:1990904">
    <property type="term" value="C:ribonucleoprotein complex"/>
    <property type="evidence" value="ECO:0007669"/>
    <property type="project" value="UniProtKB-KW"/>
</dbReference>
<evidence type="ECO:0000256" key="1">
    <source>
        <dbReference type="ARBA" id="ARBA00022980"/>
    </source>
</evidence>